<dbReference type="InterPro" id="IPR000866">
    <property type="entry name" value="AhpC/TSA"/>
</dbReference>
<dbReference type="CDD" id="cd02970">
    <property type="entry name" value="PRX_like2"/>
    <property type="match status" value="1"/>
</dbReference>
<comment type="catalytic activity">
    <reaction evidence="11">
        <text>a hydroperoxide + [thioredoxin]-dithiol = an alcohol + [thioredoxin]-disulfide + H2O</text>
        <dbReference type="Rhea" id="RHEA:62620"/>
        <dbReference type="Rhea" id="RHEA-COMP:10698"/>
        <dbReference type="Rhea" id="RHEA-COMP:10700"/>
        <dbReference type="ChEBI" id="CHEBI:15377"/>
        <dbReference type="ChEBI" id="CHEBI:29950"/>
        <dbReference type="ChEBI" id="CHEBI:30879"/>
        <dbReference type="ChEBI" id="CHEBI:35924"/>
        <dbReference type="ChEBI" id="CHEBI:50058"/>
        <dbReference type="EC" id="1.11.1.24"/>
    </reaction>
</comment>
<dbReference type="PROSITE" id="PS51352">
    <property type="entry name" value="THIOREDOXIN_2"/>
    <property type="match status" value="1"/>
</dbReference>
<dbReference type="Gene3D" id="3.40.30.10">
    <property type="entry name" value="Glutaredoxin"/>
    <property type="match status" value="1"/>
</dbReference>
<keyword evidence="14" id="KW-1185">Reference proteome</keyword>
<name>A0ABZ1C3K9_9BACT</name>
<evidence type="ECO:0000256" key="5">
    <source>
        <dbReference type="ARBA" id="ARBA00023002"/>
    </source>
</evidence>
<evidence type="ECO:0000313" key="13">
    <source>
        <dbReference type="EMBL" id="WRQ86292.1"/>
    </source>
</evidence>
<dbReference type="Pfam" id="PF00578">
    <property type="entry name" value="AhpC-TSA"/>
    <property type="match status" value="1"/>
</dbReference>
<accession>A0ABZ1C3K9</accession>
<dbReference type="InterPro" id="IPR013766">
    <property type="entry name" value="Thioredoxin_domain"/>
</dbReference>
<reference evidence="13 14" key="1">
    <citation type="submission" date="2021-08" db="EMBL/GenBank/DDBJ databases">
        <authorList>
            <person name="Zhang D."/>
            <person name="Zhang A."/>
            <person name="Wang L."/>
        </authorList>
    </citation>
    <scope>NUCLEOTIDE SEQUENCE [LARGE SCALE GENOMIC DNA]</scope>
    <source>
        <strain evidence="13 14">WL0086</strain>
    </source>
</reference>
<dbReference type="EC" id="1.11.1.24" evidence="2"/>
<comment type="function">
    <text evidence="1">Thiol-specific peroxidase that catalyzes the reduction of hydrogen peroxide and organic hydroperoxides to water and alcohols, respectively. Plays a role in cell protection against oxidative stress by detoxifying peroxides and as sensor of hydrogen peroxide-mediated signaling events.</text>
</comment>
<keyword evidence="4" id="KW-0049">Antioxidant</keyword>
<dbReference type="PANTHER" id="PTHR42801:SF7">
    <property type="entry name" value="SLL1159 PROTEIN"/>
    <property type="match status" value="1"/>
</dbReference>
<keyword evidence="3" id="KW-0575">Peroxidase</keyword>
<evidence type="ECO:0000313" key="14">
    <source>
        <dbReference type="Proteomes" id="UP000738431"/>
    </source>
</evidence>
<keyword evidence="7" id="KW-0676">Redox-active center</keyword>
<evidence type="ECO:0000256" key="3">
    <source>
        <dbReference type="ARBA" id="ARBA00022559"/>
    </source>
</evidence>
<dbReference type="EMBL" id="CP139781">
    <property type="protein sequence ID" value="WRQ86292.1"/>
    <property type="molecule type" value="Genomic_DNA"/>
</dbReference>
<dbReference type="SUPFAM" id="SSF52833">
    <property type="entry name" value="Thioredoxin-like"/>
    <property type="match status" value="1"/>
</dbReference>
<evidence type="ECO:0000256" key="1">
    <source>
        <dbReference type="ARBA" id="ARBA00003330"/>
    </source>
</evidence>
<evidence type="ECO:0000256" key="10">
    <source>
        <dbReference type="ARBA" id="ARBA00042639"/>
    </source>
</evidence>
<gene>
    <name evidence="13" type="ORF">K1X11_015865</name>
</gene>
<dbReference type="InterPro" id="IPR036249">
    <property type="entry name" value="Thioredoxin-like_sf"/>
</dbReference>
<dbReference type="Proteomes" id="UP000738431">
    <property type="component" value="Chromosome"/>
</dbReference>
<proteinExistence type="inferred from homology"/>
<evidence type="ECO:0000256" key="8">
    <source>
        <dbReference type="ARBA" id="ARBA00032824"/>
    </source>
</evidence>
<comment type="similarity">
    <text evidence="9">Belongs to the peroxiredoxin family. BCP/PrxQ subfamily.</text>
</comment>
<keyword evidence="5" id="KW-0560">Oxidoreductase</keyword>
<sequence>MSSTPAQHQTSRELAERAAAWRKAVTPAQLRTIEQLIATLVDEGLAREALAPGDTAPDFILADSAGRPTRLKDLLRHGPVVLVFYRGGWCGFCETYLRGLQRALPEIRAAGAELVAISPQLPDPALAFETREDLAFPLLCDLGLKVSTRFGLTYPLPGRVRQVYRQFGIDLAQANGPAGDGQLPLAATYLINPDRTIRAASIDEDPARRLDPAEIVRLLRQG</sequence>
<organism evidence="13 14">
    <name type="scientific">Actomonas aquatica</name>
    <dbReference type="NCBI Taxonomy" id="2866162"/>
    <lineage>
        <taxon>Bacteria</taxon>
        <taxon>Pseudomonadati</taxon>
        <taxon>Verrucomicrobiota</taxon>
        <taxon>Opitutia</taxon>
        <taxon>Opitutales</taxon>
        <taxon>Opitutaceae</taxon>
        <taxon>Actomonas</taxon>
    </lineage>
</organism>
<protein>
    <recommendedName>
        <fullName evidence="2">thioredoxin-dependent peroxiredoxin</fullName>
        <ecNumber evidence="2">1.11.1.24</ecNumber>
    </recommendedName>
    <alternativeName>
        <fullName evidence="8">Thioredoxin peroxidase</fullName>
    </alternativeName>
    <alternativeName>
        <fullName evidence="10">Thioredoxin-dependent peroxiredoxin Bcp</fullName>
    </alternativeName>
</protein>
<feature type="domain" description="Thioredoxin" evidence="12">
    <location>
        <begin position="50"/>
        <end position="222"/>
    </location>
</feature>
<evidence type="ECO:0000256" key="6">
    <source>
        <dbReference type="ARBA" id="ARBA00023157"/>
    </source>
</evidence>
<reference evidence="13 14" key="2">
    <citation type="submission" date="2023-12" db="EMBL/GenBank/DDBJ databases">
        <title>Description of an unclassified Opitutus bacterium of Verrucomicrobiota.</title>
        <authorList>
            <person name="Zhang D.-F."/>
        </authorList>
    </citation>
    <scope>NUCLEOTIDE SEQUENCE [LARGE SCALE GENOMIC DNA]</scope>
    <source>
        <strain evidence="13 14">WL0086</strain>
    </source>
</reference>
<evidence type="ECO:0000256" key="2">
    <source>
        <dbReference type="ARBA" id="ARBA00013017"/>
    </source>
</evidence>
<evidence type="ECO:0000256" key="7">
    <source>
        <dbReference type="ARBA" id="ARBA00023284"/>
    </source>
</evidence>
<evidence type="ECO:0000259" key="12">
    <source>
        <dbReference type="PROSITE" id="PS51352"/>
    </source>
</evidence>
<evidence type="ECO:0000256" key="11">
    <source>
        <dbReference type="ARBA" id="ARBA00049091"/>
    </source>
</evidence>
<evidence type="ECO:0000256" key="9">
    <source>
        <dbReference type="ARBA" id="ARBA00038489"/>
    </source>
</evidence>
<keyword evidence="6" id="KW-1015">Disulfide bond</keyword>
<evidence type="ECO:0000256" key="4">
    <source>
        <dbReference type="ARBA" id="ARBA00022862"/>
    </source>
</evidence>
<dbReference type="PANTHER" id="PTHR42801">
    <property type="entry name" value="THIOREDOXIN-DEPENDENT PEROXIDE REDUCTASE"/>
    <property type="match status" value="1"/>
</dbReference>
<dbReference type="RefSeq" id="WP_221031221.1">
    <property type="nucleotide sequence ID" value="NZ_CP139781.1"/>
</dbReference>
<dbReference type="InterPro" id="IPR050924">
    <property type="entry name" value="Peroxiredoxin_BCP/PrxQ"/>
</dbReference>